<keyword evidence="2" id="KW-0496">Mitochondrion</keyword>
<dbReference type="CTD" id="4539"/>
<protein>
    <submittedName>
        <fullName evidence="2">NADH dehydrogenase subunit 4L</fullName>
    </submittedName>
</protein>
<dbReference type="AlphaFoldDB" id="H9L9A0"/>
<dbReference type="GeneID" id="12354283"/>
<proteinExistence type="predicted"/>
<keyword evidence="1" id="KW-1133">Transmembrane helix</keyword>
<geneLocation type="mitochondrion" evidence="2"/>
<accession>H9L9A0</accession>
<dbReference type="RefSeq" id="YP_006234121.1">
    <property type="nucleotide sequence ID" value="NC_017750.1"/>
</dbReference>
<keyword evidence="1" id="KW-0812">Transmembrane</keyword>
<keyword evidence="1" id="KW-0472">Membrane</keyword>
<dbReference type="Gene3D" id="1.10.287.3510">
    <property type="match status" value="1"/>
</dbReference>
<reference evidence="2" key="1">
    <citation type="journal article" date="2012" name="PLoS Negl. Trop. Dis.">
        <title>Clear genetic distinctiveness between human- and pig-derived Trichuris based on analyses of mitochondrial datasets.</title>
        <authorList>
            <person name="Liu G.H."/>
            <person name="Gasser R.B."/>
            <person name="Su A."/>
            <person name="Nejsum P."/>
            <person name="Peng L."/>
            <person name="Lin R.Q."/>
            <person name="Li M.W."/>
            <person name="Xu M.J."/>
            <person name="Zhu X.Q."/>
        </authorList>
    </citation>
    <scope>NUCLEOTIDE SEQUENCE</scope>
</reference>
<feature type="transmembrane region" description="Helical" evidence="1">
    <location>
        <begin position="48"/>
        <end position="68"/>
    </location>
</feature>
<evidence type="ECO:0000256" key="1">
    <source>
        <dbReference type="SAM" id="Phobius"/>
    </source>
</evidence>
<organism evidence="2">
    <name type="scientific">Trichuris trichiura</name>
    <name type="common">Whipworm</name>
    <name type="synonym">Trichocephalus trichiurus</name>
    <dbReference type="NCBI Taxonomy" id="36087"/>
    <lineage>
        <taxon>Eukaryota</taxon>
        <taxon>Metazoa</taxon>
        <taxon>Ecdysozoa</taxon>
        <taxon>Nematoda</taxon>
        <taxon>Enoplea</taxon>
        <taxon>Dorylaimia</taxon>
        <taxon>Trichinellida</taxon>
        <taxon>Trichuridae</taxon>
        <taxon>Trichuris</taxon>
    </lineage>
</organism>
<gene>
    <name evidence="2" type="primary">ND4L</name>
</gene>
<dbReference type="EMBL" id="GU385218">
    <property type="protein sequence ID" value="ADC43778.1"/>
    <property type="molecule type" value="Genomic_DNA"/>
</dbReference>
<name>H9L9A0_TRITR</name>
<feature type="transmembrane region" description="Helical" evidence="1">
    <location>
        <begin position="21"/>
        <end position="42"/>
    </location>
</feature>
<evidence type="ECO:0000313" key="2">
    <source>
        <dbReference type="EMBL" id="ADC43778.1"/>
    </source>
</evidence>
<sequence>MNFNLLFFAVALTKMMFNSKHLLTMFICLELITLSVIIGSWQVTWSQAMWFMVVTVIHSVFGMLLLLLTMRQLGSDKSINLIEQK</sequence>